<dbReference type="GO" id="GO:0016616">
    <property type="term" value="F:oxidoreductase activity, acting on the CH-OH group of donors, NAD or NADP as acceptor"/>
    <property type="evidence" value="ECO:0007669"/>
    <property type="project" value="TreeGrafter"/>
</dbReference>
<dbReference type="SUPFAM" id="SSF51735">
    <property type="entry name" value="NAD(P)-binding Rossmann-fold domains"/>
    <property type="match status" value="1"/>
</dbReference>
<evidence type="ECO:0000313" key="3">
    <source>
        <dbReference type="Proteomes" id="UP000027439"/>
    </source>
</evidence>
<reference evidence="4" key="3">
    <citation type="journal article" date="2019" name="Int. J. Syst. Evol. Microbiol.">
        <title>The Global Catalogue of Microorganisms (GCM) 10K type strain sequencing project: providing services to taxonomists for standard genome sequencing and annotation.</title>
        <authorList>
            <consortium name="The Broad Institute Genomics Platform"/>
            <consortium name="The Broad Institute Genome Sequencing Center for Infectious Disease"/>
            <person name="Wu L."/>
            <person name="Ma J."/>
        </authorList>
    </citation>
    <scope>NUCLEOTIDE SEQUENCE [LARGE SCALE GENOMIC DNA]</scope>
    <source>
        <strain evidence="4">CGMCC 1.11013</strain>
    </source>
</reference>
<dbReference type="InterPro" id="IPR052184">
    <property type="entry name" value="SDR_enzymes"/>
</dbReference>
<sequence>MRTALIIGASRGIGHEFAREYCRDGWRVLATARDKAALSSLDALGAQTFSLDVTQPEQIAALGWQLEEERLDVAIIVSGVYGPSTEGVEAPSNDDFDDVMHTNVRGPMQLIPLLLPLTDAAHGVLAVVSSKMGSISETNGATGWLYRASKAALNSAIKVASIESRHSACIALHPGWVRTEMGGPSAAIDVARSVTGMRAVIAAARALRDDFNGRFIQYDGTQLDW</sequence>
<dbReference type="STRING" id="1071679.BG57_09445"/>
<dbReference type="Pfam" id="PF00106">
    <property type="entry name" value="adh_short"/>
    <property type="match status" value="1"/>
</dbReference>
<dbReference type="PANTHER" id="PTHR45458">
    <property type="entry name" value="SHORT-CHAIN DEHYDROGENASE/REDUCTASE SDR"/>
    <property type="match status" value="1"/>
</dbReference>
<dbReference type="eggNOG" id="COG1028">
    <property type="taxonomic scope" value="Bacteria"/>
</dbReference>
<reference evidence="1" key="4">
    <citation type="submission" date="2024-05" db="EMBL/GenBank/DDBJ databases">
        <authorList>
            <person name="Sun Q."/>
            <person name="Zhou Y."/>
        </authorList>
    </citation>
    <scope>NUCLEOTIDE SEQUENCE</scope>
    <source>
        <strain evidence="1">CGMCC 1.11013</strain>
    </source>
</reference>
<reference evidence="2 3" key="2">
    <citation type="submission" date="2014-03" db="EMBL/GenBank/DDBJ databases">
        <title>Draft Genome Sequences of Four Burkholderia Strains.</title>
        <authorList>
            <person name="Liu X.Y."/>
            <person name="Li C.X."/>
            <person name="Xu J.H."/>
        </authorList>
    </citation>
    <scope>NUCLEOTIDE SEQUENCE [LARGE SCALE GENOMIC DNA]</scope>
    <source>
        <strain evidence="2 3">R27</strain>
    </source>
</reference>
<gene>
    <name evidence="2" type="ORF">BG57_09445</name>
    <name evidence="1" type="ORF">GCM10010985_12730</name>
</gene>
<dbReference type="RefSeq" id="WP_035967149.1">
    <property type="nucleotide sequence ID" value="NZ_BMEG01000001.1"/>
</dbReference>
<evidence type="ECO:0000313" key="4">
    <source>
        <dbReference type="Proteomes" id="UP000597138"/>
    </source>
</evidence>
<organism evidence="2 3">
    <name type="scientific">Caballeronia grimmiae</name>
    <dbReference type="NCBI Taxonomy" id="1071679"/>
    <lineage>
        <taxon>Bacteria</taxon>
        <taxon>Pseudomonadati</taxon>
        <taxon>Pseudomonadota</taxon>
        <taxon>Betaproteobacteria</taxon>
        <taxon>Burkholderiales</taxon>
        <taxon>Burkholderiaceae</taxon>
        <taxon>Caballeronia</taxon>
    </lineage>
</organism>
<accession>A0A069NWW1</accession>
<dbReference type="InterPro" id="IPR036291">
    <property type="entry name" value="NAD(P)-bd_dom_sf"/>
</dbReference>
<dbReference type="OrthoDB" id="5786478at2"/>
<protein>
    <submittedName>
        <fullName evidence="1 2">Short-chain dehydrogenase</fullName>
    </submittedName>
</protein>
<evidence type="ECO:0000313" key="1">
    <source>
        <dbReference type="EMBL" id="GGD60056.1"/>
    </source>
</evidence>
<evidence type="ECO:0000313" key="2">
    <source>
        <dbReference type="EMBL" id="KDR32652.1"/>
    </source>
</evidence>
<proteinExistence type="predicted"/>
<dbReference type="CDD" id="cd05325">
    <property type="entry name" value="carb_red_sniffer_like_SDR_c"/>
    <property type="match status" value="1"/>
</dbReference>
<keyword evidence="4" id="KW-1185">Reference proteome</keyword>
<dbReference type="PANTHER" id="PTHR45458:SF1">
    <property type="entry name" value="SHORT CHAIN DEHYDROGENASE"/>
    <property type="match status" value="1"/>
</dbReference>
<reference evidence="1" key="1">
    <citation type="journal article" date="2014" name="Int. J. Syst. Evol. Microbiol.">
        <title>Complete genome of a new Firmicutes species belonging to the dominant human colonic microbiota ('Ruminococcus bicirculans') reveals two chromosomes and a selective capacity to utilize plant glucans.</title>
        <authorList>
            <consortium name="NISC Comparative Sequencing Program"/>
            <person name="Wegmann U."/>
            <person name="Louis P."/>
            <person name="Goesmann A."/>
            <person name="Henrissat B."/>
            <person name="Duncan S.H."/>
            <person name="Flint H.J."/>
        </authorList>
    </citation>
    <scope>NUCLEOTIDE SEQUENCE</scope>
    <source>
        <strain evidence="1">CGMCC 1.11013</strain>
    </source>
</reference>
<dbReference type="PRINTS" id="PR00081">
    <property type="entry name" value="GDHRDH"/>
</dbReference>
<dbReference type="Gene3D" id="3.40.50.720">
    <property type="entry name" value="NAD(P)-binding Rossmann-like Domain"/>
    <property type="match status" value="1"/>
</dbReference>
<dbReference type="AlphaFoldDB" id="A0A069NWW1"/>
<dbReference type="EMBL" id="BMEG01000001">
    <property type="protein sequence ID" value="GGD60056.1"/>
    <property type="molecule type" value="Genomic_DNA"/>
</dbReference>
<comment type="caution">
    <text evidence="2">The sequence shown here is derived from an EMBL/GenBank/DDBJ whole genome shotgun (WGS) entry which is preliminary data.</text>
</comment>
<name>A0A069NWW1_9BURK</name>
<dbReference type="EMBL" id="JFHE01000019">
    <property type="protein sequence ID" value="KDR32652.1"/>
    <property type="molecule type" value="Genomic_DNA"/>
</dbReference>
<dbReference type="Proteomes" id="UP000027439">
    <property type="component" value="Unassembled WGS sequence"/>
</dbReference>
<dbReference type="Proteomes" id="UP000597138">
    <property type="component" value="Unassembled WGS sequence"/>
</dbReference>
<dbReference type="InterPro" id="IPR002347">
    <property type="entry name" value="SDR_fam"/>
</dbReference>
<dbReference type="NCBIfam" id="NF005403">
    <property type="entry name" value="PRK06953.1"/>
    <property type="match status" value="1"/>
</dbReference>